<gene>
    <name evidence="2" type="ORF">DWB68_02795</name>
</gene>
<evidence type="ECO:0000313" key="3">
    <source>
        <dbReference type="Proteomes" id="UP000265419"/>
    </source>
</evidence>
<evidence type="ECO:0000259" key="1">
    <source>
        <dbReference type="Pfam" id="PF26312"/>
    </source>
</evidence>
<keyword evidence="3" id="KW-1185">Reference proteome</keyword>
<reference evidence="2 3" key="1">
    <citation type="submission" date="2018-07" db="EMBL/GenBank/DDBJ databases">
        <title>Arthrobacter sp. nov., isolated from raw cow's milk with high bacterial count.</title>
        <authorList>
            <person name="Hahne J."/>
            <person name="Isele D."/>
            <person name="Lipski A."/>
        </authorList>
    </citation>
    <scope>NUCLEOTIDE SEQUENCE [LARGE SCALE GENOMIC DNA]</scope>
    <source>
        <strain evidence="2 3">JZ R-35</strain>
    </source>
</reference>
<dbReference type="AlphaFoldDB" id="A0A399JGI4"/>
<accession>A0A399JGI4</accession>
<dbReference type="Pfam" id="PF26312">
    <property type="entry name" value="DUF8083"/>
    <property type="match status" value="1"/>
</dbReference>
<name>A0A399JGI4_9MICC</name>
<feature type="domain" description="DUF8083" evidence="1">
    <location>
        <begin position="17"/>
        <end position="280"/>
    </location>
</feature>
<evidence type="ECO:0000313" key="2">
    <source>
        <dbReference type="EMBL" id="RII43252.1"/>
    </source>
</evidence>
<dbReference type="RefSeq" id="WP_119423624.1">
    <property type="nucleotide sequence ID" value="NZ_QQXK01000004.1"/>
</dbReference>
<dbReference type="Proteomes" id="UP000265419">
    <property type="component" value="Unassembled WGS sequence"/>
</dbReference>
<dbReference type="InterPro" id="IPR058396">
    <property type="entry name" value="DUF8083"/>
</dbReference>
<dbReference type="EMBL" id="QQXK01000004">
    <property type="protein sequence ID" value="RII43252.1"/>
    <property type="molecule type" value="Genomic_DNA"/>
</dbReference>
<protein>
    <recommendedName>
        <fullName evidence="1">DUF8083 domain-containing protein</fullName>
    </recommendedName>
</protein>
<proteinExistence type="predicted"/>
<sequence length="284" mass="31777">MMPADVAPGVRRNLPPTAHLRVFSPLRAFDDVDQALIKEQPPRSRALFEIQARQALLARISRDVTDPFPHQTLESYRVLHWQGDDGVVALYCPEQLPLRAGMAAGLLEDEIPFTLMDVVIPVTAAEAHSERLQEHGMWLDDDLVHTRDATWGVPLAWFAAIREDDHEEVDDQDEVLSSVRLVAPLVLVLERLGRAAAILSRTADELPLLAQIDELREWLGGFHRGSAVELDYGPLADYVWPDDSPSDLREGLDALDEGDYLSAAAAHRRLVLRWNRVRALGRAS</sequence>
<organism evidence="2 3">
    <name type="scientific">Galactobacter valiniphilus</name>
    <dbReference type="NCBI Taxonomy" id="2676122"/>
    <lineage>
        <taxon>Bacteria</taxon>
        <taxon>Bacillati</taxon>
        <taxon>Actinomycetota</taxon>
        <taxon>Actinomycetes</taxon>
        <taxon>Micrococcales</taxon>
        <taxon>Micrococcaceae</taxon>
        <taxon>Galactobacter</taxon>
    </lineage>
</organism>
<comment type="caution">
    <text evidence="2">The sequence shown here is derived from an EMBL/GenBank/DDBJ whole genome shotgun (WGS) entry which is preliminary data.</text>
</comment>